<accession>A0A833QEK3</accession>
<dbReference type="Proteomes" id="UP000623129">
    <property type="component" value="Unassembled WGS sequence"/>
</dbReference>
<feature type="transmembrane region" description="Helical" evidence="8">
    <location>
        <begin position="151"/>
        <end position="171"/>
    </location>
</feature>
<evidence type="ECO:0000256" key="6">
    <source>
        <dbReference type="ARBA" id="ARBA00022989"/>
    </source>
</evidence>
<reference evidence="9" key="1">
    <citation type="submission" date="2020-01" db="EMBL/GenBank/DDBJ databases">
        <title>Genome sequence of Kobresia littledalei, the first chromosome-level genome in the family Cyperaceae.</title>
        <authorList>
            <person name="Qu G."/>
        </authorList>
    </citation>
    <scope>NUCLEOTIDE SEQUENCE</scope>
    <source>
        <strain evidence="9">C.B.Clarke</strain>
        <tissue evidence="9">Leaf</tissue>
    </source>
</reference>
<name>A0A833QEK3_9POAL</name>
<dbReference type="UniPathway" id="UPA00196"/>
<comment type="pathway">
    <text evidence="2">Glycolipid biosynthesis; glycosylphosphatidylinositol-anchor biosynthesis.</text>
</comment>
<feature type="transmembrane region" description="Helical" evidence="8">
    <location>
        <begin position="43"/>
        <end position="63"/>
    </location>
</feature>
<feature type="transmembrane region" description="Helical" evidence="8">
    <location>
        <begin position="191"/>
        <end position="210"/>
    </location>
</feature>
<evidence type="ECO:0000256" key="7">
    <source>
        <dbReference type="ARBA" id="ARBA00023136"/>
    </source>
</evidence>
<evidence type="ECO:0000256" key="2">
    <source>
        <dbReference type="ARBA" id="ARBA00004687"/>
    </source>
</evidence>
<dbReference type="Pfam" id="PF06699">
    <property type="entry name" value="PIG-F"/>
    <property type="match status" value="1"/>
</dbReference>
<keyword evidence="3" id="KW-0337">GPI-anchor biosynthesis</keyword>
<evidence type="ECO:0000313" key="10">
    <source>
        <dbReference type="Proteomes" id="UP000623129"/>
    </source>
</evidence>
<evidence type="ECO:0000313" key="9">
    <source>
        <dbReference type="EMBL" id="KAF3321091.1"/>
    </source>
</evidence>
<dbReference type="OrthoDB" id="17366at2759"/>
<keyword evidence="7 8" id="KW-0472">Membrane</keyword>
<gene>
    <name evidence="9" type="ORF">FCM35_KLT14344</name>
</gene>
<dbReference type="EMBL" id="SWLB01000027">
    <property type="protein sequence ID" value="KAF3321091.1"/>
    <property type="molecule type" value="Genomic_DNA"/>
</dbReference>
<feature type="transmembrane region" description="Helical" evidence="8">
    <location>
        <begin position="75"/>
        <end position="98"/>
    </location>
</feature>
<evidence type="ECO:0000256" key="5">
    <source>
        <dbReference type="ARBA" id="ARBA00022824"/>
    </source>
</evidence>
<sequence>MLTAQIGATTALTLHSLCAAGLAAGHWLAQSFYSSSLITDPTRTLRFLTVCEAPIVIVLFSWLRRDHDRCTFIKSLGRGLIGLPIGALFNAFGAIVLGAPVGLKYWPATIYWSMLMSLFTFVPAACVFGASKLDWQHILSYSNSFYRLSNVVDYMISVPAHGAILGAWLGAWPMPLDWERPWQEWPICVTYGAIAGHLIGMLLSPVLIYLHQRHIRTKVE</sequence>
<evidence type="ECO:0000256" key="8">
    <source>
        <dbReference type="SAM" id="Phobius"/>
    </source>
</evidence>
<evidence type="ECO:0000256" key="4">
    <source>
        <dbReference type="ARBA" id="ARBA00022692"/>
    </source>
</evidence>
<feature type="transmembrane region" description="Helical" evidence="8">
    <location>
        <begin position="110"/>
        <end position="130"/>
    </location>
</feature>
<dbReference type="InterPro" id="IPR009580">
    <property type="entry name" value="GPI_biosynthesis_protein_Pig-F"/>
</dbReference>
<keyword evidence="6 8" id="KW-1133">Transmembrane helix</keyword>
<evidence type="ECO:0000256" key="1">
    <source>
        <dbReference type="ARBA" id="ARBA00004477"/>
    </source>
</evidence>
<comment type="subcellular location">
    <subcellularLocation>
        <location evidence="1">Endoplasmic reticulum membrane</location>
        <topology evidence="1">Multi-pass membrane protein</topology>
    </subcellularLocation>
</comment>
<keyword evidence="5" id="KW-0256">Endoplasmic reticulum</keyword>
<keyword evidence="4 8" id="KW-0812">Transmembrane</keyword>
<organism evidence="9 10">
    <name type="scientific">Carex littledalei</name>
    <dbReference type="NCBI Taxonomy" id="544730"/>
    <lineage>
        <taxon>Eukaryota</taxon>
        <taxon>Viridiplantae</taxon>
        <taxon>Streptophyta</taxon>
        <taxon>Embryophyta</taxon>
        <taxon>Tracheophyta</taxon>
        <taxon>Spermatophyta</taxon>
        <taxon>Magnoliopsida</taxon>
        <taxon>Liliopsida</taxon>
        <taxon>Poales</taxon>
        <taxon>Cyperaceae</taxon>
        <taxon>Cyperoideae</taxon>
        <taxon>Cariceae</taxon>
        <taxon>Carex</taxon>
        <taxon>Carex subgen. Euthyceras</taxon>
    </lineage>
</organism>
<dbReference type="GO" id="GO:0005789">
    <property type="term" value="C:endoplasmic reticulum membrane"/>
    <property type="evidence" value="ECO:0007669"/>
    <property type="project" value="UniProtKB-SubCell"/>
</dbReference>
<comment type="caution">
    <text evidence="9">The sequence shown here is derived from an EMBL/GenBank/DDBJ whole genome shotgun (WGS) entry which is preliminary data.</text>
</comment>
<dbReference type="AlphaFoldDB" id="A0A833QEK3"/>
<evidence type="ECO:0000256" key="3">
    <source>
        <dbReference type="ARBA" id="ARBA00022502"/>
    </source>
</evidence>
<dbReference type="GO" id="GO:0006506">
    <property type="term" value="P:GPI anchor biosynthetic process"/>
    <property type="evidence" value="ECO:0007669"/>
    <property type="project" value="UniProtKB-UniPathway"/>
</dbReference>
<protein>
    <submittedName>
        <fullName evidence="9">Phosphatidylinositol-glycan biosynthesis class F protein</fullName>
    </submittedName>
</protein>
<keyword evidence="10" id="KW-1185">Reference proteome</keyword>
<proteinExistence type="predicted"/>